<accession>A0A0N1EVQ8</accession>
<keyword evidence="2" id="KW-1185">Reference proteome</keyword>
<proteinExistence type="predicted"/>
<dbReference type="AlphaFoldDB" id="A0A0N1EVQ8"/>
<protein>
    <recommendedName>
        <fullName evidence="3">DUF4397 domain-containing protein</fullName>
    </recommendedName>
</protein>
<dbReference type="STRING" id="187330.AMS58_06725"/>
<organism evidence="1 2">
    <name type="scientific">Pseudoalteromonas porphyrae</name>
    <dbReference type="NCBI Taxonomy" id="187330"/>
    <lineage>
        <taxon>Bacteria</taxon>
        <taxon>Pseudomonadati</taxon>
        <taxon>Pseudomonadota</taxon>
        <taxon>Gammaproteobacteria</taxon>
        <taxon>Alteromonadales</taxon>
        <taxon>Pseudoalteromonadaceae</taxon>
        <taxon>Pseudoalteromonas</taxon>
    </lineage>
</organism>
<gene>
    <name evidence="1" type="ORF">ADS77_13525</name>
</gene>
<sequence>MNTPLFKIALTTTLITTLTACSGGDSSTSKSGYIQLYNGSYNSPYTRLFIDDAERSGTDFGNVTTRHNYSTNSYDISLQYLDANDSYITIKEQTVDVKDSVTQLLVMNSDFAEPAINELSVPTTSDDGKLNLGFYNIAGENISFDVYLANDDGLFDTAELITSPTYLNELDLKSIDEGYYTLYLTQSGDTNVIFESATVYLNDNASYVMMIRPSYATQDDGIALDIVTSSNSVTQLKHQAAQGQVRFINTIDDYSQTRFTVTRGAQSYPSELTANDTYSNYLELAPNSYSIAMTNDTGDNIVDNFLLTLEREQSNVGLFYTDKEFGPRMMTLKEDLTPSSYSHKVTVVNLLDSYAGQNIVDVDVVFTLNGETVDDAKNRVTGIDQYSQESVVVDNETYTTYVLYEDNGQQIVLMQQGDMDFSQEGNYILILEHDEASSTGYKMTLERTITQSVE</sequence>
<name>A0A0N1EVQ8_9GAMM</name>
<dbReference type="OrthoDB" id="5758965at2"/>
<evidence type="ECO:0008006" key="3">
    <source>
        <dbReference type="Google" id="ProtNLM"/>
    </source>
</evidence>
<dbReference type="EMBL" id="LHPH01000015">
    <property type="protein sequence ID" value="KPH61965.1"/>
    <property type="molecule type" value="Genomic_DNA"/>
</dbReference>
<comment type="caution">
    <text evidence="1">The sequence shown here is derived from an EMBL/GenBank/DDBJ whole genome shotgun (WGS) entry which is preliminary data.</text>
</comment>
<evidence type="ECO:0000313" key="1">
    <source>
        <dbReference type="EMBL" id="KPH61965.1"/>
    </source>
</evidence>
<dbReference type="Proteomes" id="UP000037848">
    <property type="component" value="Unassembled WGS sequence"/>
</dbReference>
<dbReference type="RefSeq" id="WP_054204269.1">
    <property type="nucleotide sequence ID" value="NZ_LHPH01000015.1"/>
</dbReference>
<dbReference type="PATRIC" id="fig|187330.3.peg.1135"/>
<reference evidence="1 2" key="1">
    <citation type="submission" date="2015-08" db="EMBL/GenBank/DDBJ databases">
        <title>Draft Genome Sequence of Pseudoalteromonas porphyrae UCD-SED14.</title>
        <authorList>
            <person name="Coil D.A."/>
            <person name="Jospin G."/>
            <person name="Lee R.D."/>
            <person name="Eisen J.A."/>
        </authorList>
    </citation>
    <scope>NUCLEOTIDE SEQUENCE [LARGE SCALE GENOMIC DNA]</scope>
    <source>
        <strain evidence="1 2">UCD-SED14</strain>
    </source>
</reference>
<evidence type="ECO:0000313" key="2">
    <source>
        <dbReference type="Proteomes" id="UP000037848"/>
    </source>
</evidence>
<dbReference type="PROSITE" id="PS51257">
    <property type="entry name" value="PROKAR_LIPOPROTEIN"/>
    <property type="match status" value="1"/>
</dbReference>